<feature type="region of interest" description="Disordered" evidence="3">
    <location>
        <begin position="170"/>
        <end position="211"/>
    </location>
</feature>
<dbReference type="OrthoDB" id="1737367at2759"/>
<dbReference type="CDD" id="cd00086">
    <property type="entry name" value="homeodomain"/>
    <property type="match status" value="1"/>
</dbReference>
<dbReference type="InterPro" id="IPR056559">
    <property type="entry name" value="NDX_C"/>
</dbReference>
<reference evidence="5" key="1">
    <citation type="submission" date="2022-11" db="EMBL/GenBank/DDBJ databases">
        <authorList>
            <person name="Hyden B.L."/>
            <person name="Feng K."/>
            <person name="Yates T."/>
            <person name="Jawdy S."/>
            <person name="Smart L.B."/>
            <person name="Muchero W."/>
        </authorList>
    </citation>
    <scope>NUCLEOTIDE SEQUENCE</scope>
    <source>
        <tissue evidence="5">Shoot tip</tissue>
    </source>
</reference>
<keyword evidence="2" id="KW-0539">Nucleus</keyword>
<sequence length="336" mass="37248">MSENSAIQEEKPNFKNMNQVEDAFKEDKAKSGACVSDVLREIDRDAHIVETSGSDTSSTRGKTYAGQVVNGDLLKSSEHIKRSGCQGVCGGEKVESPHFEEKQPRKRKRTIMNDYQITLMEKALLDEPEMQRNAAALQSWADKLSLHGSEVTPSQLKNWLNNRKARLARAGKDVRAPMEVDNTFPEKQLGQEQRQDTPESPGEDKITSSARGLKNTSEIGVFEDPEAGIGLADFIDIGASESVQCKPGQLVVLVDGQGEEIGKGKVYQVQGKWYGRMLEGSGMCVVDVIELKTGKWARLPYPSETTGMSFDEAEQKIGVMRVLWDSNKIYMSRPQC</sequence>
<dbReference type="GO" id="GO:0005634">
    <property type="term" value="C:nucleus"/>
    <property type="evidence" value="ECO:0007669"/>
    <property type="project" value="UniProtKB-SubCell"/>
</dbReference>
<dbReference type="EMBL" id="JAPFFK010000020">
    <property type="protein sequence ID" value="KAJ6680245.1"/>
    <property type="molecule type" value="Genomic_DNA"/>
</dbReference>
<dbReference type="Proteomes" id="UP001151532">
    <property type="component" value="Chromosome 14"/>
</dbReference>
<dbReference type="InterPro" id="IPR001356">
    <property type="entry name" value="HD"/>
</dbReference>
<feature type="compositionally biased region" description="Basic and acidic residues" evidence="3">
    <location>
        <begin position="193"/>
        <end position="206"/>
    </location>
</feature>
<comment type="subcellular location">
    <subcellularLocation>
        <location evidence="1 2">Nucleus</location>
    </subcellularLocation>
</comment>
<organism evidence="5 6">
    <name type="scientific">Salix purpurea</name>
    <name type="common">Purple osier willow</name>
    <dbReference type="NCBI Taxonomy" id="77065"/>
    <lineage>
        <taxon>Eukaryota</taxon>
        <taxon>Viridiplantae</taxon>
        <taxon>Streptophyta</taxon>
        <taxon>Embryophyta</taxon>
        <taxon>Tracheophyta</taxon>
        <taxon>Spermatophyta</taxon>
        <taxon>Magnoliopsida</taxon>
        <taxon>eudicotyledons</taxon>
        <taxon>Gunneridae</taxon>
        <taxon>Pentapetalae</taxon>
        <taxon>rosids</taxon>
        <taxon>fabids</taxon>
        <taxon>Malpighiales</taxon>
        <taxon>Salicaceae</taxon>
        <taxon>Saliceae</taxon>
        <taxon>Salix</taxon>
    </lineage>
</organism>
<accession>A0A9Q0P289</accession>
<name>A0A9Q0P289_SALPP</name>
<gene>
    <name evidence="5" type="ORF">OIU79_019868</name>
</gene>
<feature type="domain" description="Homeobox" evidence="4">
    <location>
        <begin position="103"/>
        <end position="170"/>
    </location>
</feature>
<dbReference type="Gene3D" id="1.10.10.60">
    <property type="entry name" value="Homeodomain-like"/>
    <property type="match status" value="1"/>
</dbReference>
<evidence type="ECO:0000256" key="3">
    <source>
        <dbReference type="SAM" id="MobiDB-lite"/>
    </source>
</evidence>
<keyword evidence="2 5" id="KW-0371">Homeobox</keyword>
<evidence type="ECO:0000256" key="1">
    <source>
        <dbReference type="ARBA" id="ARBA00004123"/>
    </source>
</evidence>
<dbReference type="GO" id="GO:0009908">
    <property type="term" value="P:flower development"/>
    <property type="evidence" value="ECO:0007669"/>
    <property type="project" value="InterPro"/>
</dbReference>
<dbReference type="SMART" id="SM00389">
    <property type="entry name" value="HOX"/>
    <property type="match status" value="1"/>
</dbReference>
<dbReference type="InterPro" id="IPR009057">
    <property type="entry name" value="Homeodomain-like_sf"/>
</dbReference>
<dbReference type="AlphaFoldDB" id="A0A9Q0P289"/>
<dbReference type="InterPro" id="IPR056560">
    <property type="entry name" value="HTH_NDX"/>
</dbReference>
<dbReference type="InterPro" id="IPR039325">
    <property type="entry name" value="NDX"/>
</dbReference>
<keyword evidence="2 5" id="KW-0238">DNA-binding</keyword>
<proteinExistence type="predicted"/>
<dbReference type="SUPFAM" id="SSF46689">
    <property type="entry name" value="Homeodomain-like"/>
    <property type="match status" value="1"/>
</dbReference>
<evidence type="ECO:0000259" key="4">
    <source>
        <dbReference type="PROSITE" id="PS50071"/>
    </source>
</evidence>
<dbReference type="PANTHER" id="PTHR35743">
    <property type="entry name" value="NODULIN HOMEOBOX"/>
    <property type="match status" value="1"/>
</dbReference>
<feature type="DNA-binding region" description="Homeobox" evidence="2">
    <location>
        <begin position="105"/>
        <end position="171"/>
    </location>
</feature>
<evidence type="ECO:0000313" key="5">
    <source>
        <dbReference type="EMBL" id="KAJ6680245.1"/>
    </source>
</evidence>
<dbReference type="GO" id="GO:0003697">
    <property type="term" value="F:single-stranded DNA binding"/>
    <property type="evidence" value="ECO:0007669"/>
    <property type="project" value="InterPro"/>
</dbReference>
<comment type="caution">
    <text evidence="5">The sequence shown here is derived from an EMBL/GenBank/DDBJ whole genome shotgun (WGS) entry which is preliminary data.</text>
</comment>
<evidence type="ECO:0000313" key="6">
    <source>
        <dbReference type="Proteomes" id="UP001151532"/>
    </source>
</evidence>
<protein>
    <submittedName>
        <fullName evidence="5">NODULIN HOMEOBOX</fullName>
    </submittedName>
</protein>
<reference evidence="5" key="2">
    <citation type="journal article" date="2023" name="Int. J. Mol. Sci.">
        <title>De Novo Assembly and Annotation of 11 Diverse Shrub Willow (Salix) Genomes Reveals Novel Gene Organization in Sex-Linked Regions.</title>
        <authorList>
            <person name="Hyden B."/>
            <person name="Feng K."/>
            <person name="Yates T.B."/>
            <person name="Jawdy S."/>
            <person name="Cereghino C."/>
            <person name="Smart L.B."/>
            <person name="Muchero W."/>
        </authorList>
    </citation>
    <scope>NUCLEOTIDE SEQUENCE</scope>
    <source>
        <tissue evidence="5">Shoot tip</tissue>
    </source>
</reference>
<keyword evidence="6" id="KW-1185">Reference proteome</keyword>
<evidence type="ECO:0000256" key="2">
    <source>
        <dbReference type="PROSITE-ProRule" id="PRU00108"/>
    </source>
</evidence>
<dbReference type="Pfam" id="PF24426">
    <property type="entry name" value="HTH_NDX"/>
    <property type="match status" value="1"/>
</dbReference>
<dbReference type="Pfam" id="PF24679">
    <property type="entry name" value="Nodulin_C"/>
    <property type="match status" value="1"/>
</dbReference>
<dbReference type="PANTHER" id="PTHR35743:SF1">
    <property type="entry name" value="NODULIN HOMEOBOX"/>
    <property type="match status" value="1"/>
</dbReference>
<dbReference type="PROSITE" id="PS50071">
    <property type="entry name" value="HOMEOBOX_2"/>
    <property type="match status" value="1"/>
</dbReference>